<dbReference type="EMBL" id="CAJVAS010000028">
    <property type="protein sequence ID" value="CAG7644575.1"/>
    <property type="molecule type" value="Genomic_DNA"/>
</dbReference>
<evidence type="ECO:0000313" key="4">
    <source>
        <dbReference type="EMBL" id="CAG7644575.1"/>
    </source>
</evidence>
<evidence type="ECO:0000313" key="5">
    <source>
        <dbReference type="Proteomes" id="UP000693672"/>
    </source>
</evidence>
<feature type="domain" description="Neuraminidase-like" evidence="2">
    <location>
        <begin position="1974"/>
        <end position="2078"/>
    </location>
</feature>
<comment type="caution">
    <text evidence="4">The sequence shown here is derived from an EMBL/GenBank/DDBJ whole genome shotgun (WGS) entry which is preliminary data.</text>
</comment>
<dbReference type="Pfam" id="PF18413">
    <property type="entry name" value="Neuraminidase"/>
    <property type="match status" value="1"/>
</dbReference>
<keyword evidence="5" id="KW-1185">Reference proteome</keyword>
<gene>
    <name evidence="4" type="ORF">PAESOLCIP111_04732</name>
</gene>
<evidence type="ECO:0000259" key="2">
    <source>
        <dbReference type="Pfam" id="PF18413"/>
    </source>
</evidence>
<evidence type="ECO:0000256" key="1">
    <source>
        <dbReference type="ARBA" id="ARBA00023026"/>
    </source>
</evidence>
<accession>A0A916K8M8</accession>
<dbReference type="InterPro" id="IPR018003">
    <property type="entry name" value="Insecticidal_toxin/plasmid_vir"/>
</dbReference>
<name>A0A916K8M8_9BACL</name>
<dbReference type="Proteomes" id="UP000693672">
    <property type="component" value="Unassembled WGS sequence"/>
</dbReference>
<proteinExistence type="predicted"/>
<keyword evidence="1" id="KW-0843">Virulence</keyword>
<dbReference type="Pfam" id="PF03538">
    <property type="entry name" value="VRP1"/>
    <property type="match status" value="1"/>
</dbReference>
<dbReference type="Pfam" id="PF20220">
    <property type="entry name" value="ABC_toxin_N"/>
    <property type="match status" value="1"/>
</dbReference>
<dbReference type="InterPro" id="IPR046839">
    <property type="entry name" value="ABC_toxin_N"/>
</dbReference>
<evidence type="ECO:0008006" key="6">
    <source>
        <dbReference type="Google" id="ProtNLM"/>
    </source>
</evidence>
<dbReference type="RefSeq" id="WP_218094450.1">
    <property type="nucleotide sequence ID" value="NZ_CAJVAS010000028.1"/>
</dbReference>
<reference evidence="4" key="1">
    <citation type="submission" date="2021-06" db="EMBL/GenBank/DDBJ databases">
        <authorList>
            <person name="Criscuolo A."/>
        </authorList>
    </citation>
    <scope>NUCLEOTIDE SEQUENCE</scope>
    <source>
        <strain evidence="4">CIP111600</strain>
    </source>
</reference>
<evidence type="ECO:0000259" key="3">
    <source>
        <dbReference type="Pfam" id="PF20220"/>
    </source>
</evidence>
<organism evidence="4 5">
    <name type="scientific">Paenibacillus solanacearum</name>
    <dbReference type="NCBI Taxonomy" id="2048548"/>
    <lineage>
        <taxon>Bacteria</taxon>
        <taxon>Bacillati</taxon>
        <taxon>Bacillota</taxon>
        <taxon>Bacilli</taxon>
        <taxon>Bacillales</taxon>
        <taxon>Paenibacillaceae</taxon>
        <taxon>Paenibacillus</taxon>
    </lineage>
</organism>
<feature type="domain" description="ABC toxin N-terminal" evidence="3">
    <location>
        <begin position="1818"/>
        <end position="1939"/>
    </location>
</feature>
<protein>
    <recommendedName>
        <fullName evidence="6">PA14 domain-containing protein</fullName>
    </recommendedName>
</protein>
<dbReference type="InterPro" id="IPR041079">
    <property type="entry name" value="Neuraminidase-like"/>
</dbReference>
<sequence length="2307" mass="260022">MNKITFPFDTRNKEHVTDLQNGLIWLLERNMFRFDESDRRFFVEGLRSEQAESSFSDITKKLVAIFQEERGLPGTGTVDERTAVMLNSVLEEAGAFGESQAYQTGGRVTSHVSTAVGGLKVQIVDKNVGRDDAPIVETFTDENGSYQVSFTETDLLRHDIRKSLPDLQAKVFGEDNAFLGASEVQYNVAIAKQVTLDVQLGDEAVSAMKSEYETMLRSLSGHFGGRLRDLNEKDGRQDITYLANKTGWDARAVALASLADQFSADTVEGNAYAIDPAYFYALFRAGVPAQAESIYQIGLSTVEQVWKQALTEGMIPSYLEGQLPTALERFQQLSRNKMLDRNASIGLSPLKEIVSVSLGTDEGPLNQFASLYTEHSGDEERFWESVKATFGETLEKRLKLDGQLAGLTYNNAPLMRTLHETVHADNGISDIRQLMDQGFYRKDAWMRAIGASPVPSEISGEGELQRRERYAELLAVRMQMSFPTDVVAGMIRNDETPLADIRLKDEIHAFFNEQAGKFELAMHPIEKYIEQHDIRLSESATKEILRIQRVNQIAPTYESMNRMLAKGFDSARSVVQYKKDDFVQMFMNDLGGERDALKIYERAMQVNHTVVNMILSYATTRNAPGIGAHSEPRYINPNPNASDVLAYPALEALFGNMDYFACEQCRSIHGPAAYLVELLRFLDRSVVPGGFHNPQTVLLERRPEIEHIPLDCENTNTTIPYIDLVIETLEFYIVHGLNLTDFTGNGPQTQMISDKAYEIVAGKPVLEGGAAPLLPPSLPFHQPLENLRCHLEKFELSLQEVMEALRTSDSLERADEDAFGWRDIWMEELRLSRAEYARLTDRTLSLSADNTLNLRLLYGYSEAVTDQEMMAELSNPLQFTRRLGLTYEELNELLMCRFINPSLAIIPKLERLGVSFDTIKKFKEGLLTDEQFEQQLAPALDVSEYGGDMKAWVRTHYDSIMGLITLMNEEGKEDLSDYGKMAFRYTDPGKQNITDFIRPFEFIRMIRFIRLWRKLGWSMEQTDKAIAALYPAHLTPNDPDDLLNLQKLDEGFLVLLPRLGIVKRVMNTLNLNASKDLLPLLACFASIDTYGSSSLYRNLFLSPSKVRQDVAFTDNGYGGYLTGSEKLLAHREALRAACQLTDDEFVLIVGALGYDADTPLNLVNVSSVYRRGWLARKLRLSVQELLLLIQCTGTDPFAAPDPVHPQMLQLIGLIERLREAPLKPSQALYLIWNRDIGGLQSPAASEMTAIARTLRNGYASIDNEFNIAGDPDGQIAKSKMALVYGIEAVDCFFGIIDNTAVTKISYSHDTTVLQQDIIDTAAGHLAYDPLRKQLAFNAGVMPDDMRDELKSLPDASDRFKKAIDEIHHNSRVLFKRYPELYRRYNEYVSSSYPLEIRTAELFASLMLDLKPVYKRQYALQTVATVAGSDSDTAAALLDHASVLHAADDVGASALQDFIAMETPGLSVQFYHRETIGENDEADHISPAEGVLDLAFTAADGSRISAKPTPASVISGIWSGYLEAPAAGFYNFLIEADADAMVTLTISGEKIALDLDQDGVTRFNSEPIEFKGGAWVEISLKVEKVKDRLRVRWETSDKGREIIPAPYLYPQALVDRMQADYVRFLKANALMSVLKLTTAEFAWIAASAEYRIEERVGDLPEKTGWLNSLPVTGNPDSETSASLLDVVHGLLDYSVLKAELSPGDERLLSVLKEVEEGKPGAGSRYPDSLLYKLARWEKDSLDALLTRFNLTLNELSRFDHFRTIYDAYQLLKKLRVPASTLIHAATNEPDGTVVRNLNAALRARYDEEEWTNAIQSVNDKMRKSQRDALVAYILHQMIQKKDSEHIDTPEKLFEYFLMDVEMEPCMQTTRILFATAAVQLFTERSSMNLEERVSPSSIDAKLWEWMKRYRVWEANRKVFLYPENWLEPELLMDASSLYKEALSGLLQRDITEEAAQAVYLNYLQQLDDLSQLEPCGMHYVENNPDQGSGDIIHVVARTSDASRKHYYRRKEHRAWTYWEEIPFNIQGASPLPVVWNDRLLLVWLELQNISGQDGGVYPEILLCLSEFYNGKWLPERKITAKKLGKHSGPLSPSFFPSSMQWRKDTDLVFRIRYLGDWLIRLRSVTGQPNTIEIGESESKKFNITRTVHHTSDGLEVWYFALYGDKPYSVVPNPFGGAGGSNAISRTDTILKMGESQGGPYPNDNGSLQAYNEMDGQLASWTAPYFVWDTRHVFLVHPEWKPASKFLPSNVFTPKVLPKLIFDDANTIPAKRFKLPDMALQIDPAWTIRFGDQEIGPLGTLVTNLTRSR</sequence>